<evidence type="ECO:0000259" key="1">
    <source>
        <dbReference type="Pfam" id="PF13472"/>
    </source>
</evidence>
<keyword evidence="3" id="KW-1185">Reference proteome</keyword>
<dbReference type="AlphaFoldDB" id="A0A4Q7VV82"/>
<accession>A0A4Q7VV82</accession>
<dbReference type="InterPro" id="IPR036514">
    <property type="entry name" value="SGNH_hydro_sf"/>
</dbReference>
<feature type="domain" description="SGNH hydrolase-type esterase" evidence="1">
    <location>
        <begin position="42"/>
        <end position="200"/>
    </location>
</feature>
<name>A0A4Q7VV82_9BURK</name>
<dbReference type="PANTHER" id="PTHR30383">
    <property type="entry name" value="THIOESTERASE 1/PROTEASE 1/LYSOPHOSPHOLIPASE L1"/>
    <property type="match status" value="1"/>
</dbReference>
<gene>
    <name evidence="2" type="ORF">EV681_2017</name>
</gene>
<comment type="caution">
    <text evidence="2">The sequence shown here is derived from an EMBL/GenBank/DDBJ whole genome shotgun (WGS) entry which is preliminary data.</text>
</comment>
<organism evidence="2 3">
    <name type="scientific">Advenella incenata</name>
    <dbReference type="NCBI Taxonomy" id="267800"/>
    <lineage>
        <taxon>Bacteria</taxon>
        <taxon>Pseudomonadati</taxon>
        <taxon>Pseudomonadota</taxon>
        <taxon>Betaproteobacteria</taxon>
        <taxon>Burkholderiales</taxon>
        <taxon>Alcaligenaceae</taxon>
    </lineage>
</organism>
<dbReference type="EMBL" id="SHKO01000001">
    <property type="protein sequence ID" value="RZU00209.1"/>
    <property type="molecule type" value="Genomic_DNA"/>
</dbReference>
<dbReference type="InterPro" id="IPR013830">
    <property type="entry name" value="SGNH_hydro"/>
</dbReference>
<dbReference type="GO" id="GO:0004622">
    <property type="term" value="F:phosphatidylcholine lysophospholipase activity"/>
    <property type="evidence" value="ECO:0007669"/>
    <property type="project" value="TreeGrafter"/>
</dbReference>
<dbReference type="Gene3D" id="3.40.50.1110">
    <property type="entry name" value="SGNH hydrolase"/>
    <property type="match status" value="1"/>
</dbReference>
<sequence>MTTSASMIRVLSILISLWVFVWPQVAKAQEKPVSANAPVILVVGDSLSAEYGIRRGAGWVQWLAENKKEALGDAQLVNASISGDTTAGGRSRLPALLKKHQPAIMILELGANDALRGLSLEASRDNLQAMIESAQAVKAEVVLIGMQIPPNFGPDYAQQFQQMFGTLAKEKDTYLVPFLFASFALQRDMYQDDGIHPAEQAQPLMAQTVWPILEKALTDYRQRR</sequence>
<protein>
    <submittedName>
        <fullName evidence="2">Acyl-CoA thioesterase-1</fullName>
    </submittedName>
</protein>
<evidence type="ECO:0000313" key="3">
    <source>
        <dbReference type="Proteomes" id="UP000293398"/>
    </source>
</evidence>
<dbReference type="InterPro" id="IPR051532">
    <property type="entry name" value="Ester_Hydrolysis_Enzymes"/>
</dbReference>
<proteinExistence type="predicted"/>
<dbReference type="SUPFAM" id="SSF52266">
    <property type="entry name" value="SGNH hydrolase"/>
    <property type="match status" value="1"/>
</dbReference>
<evidence type="ECO:0000313" key="2">
    <source>
        <dbReference type="EMBL" id="RZU00209.1"/>
    </source>
</evidence>
<dbReference type="Proteomes" id="UP000293398">
    <property type="component" value="Unassembled WGS sequence"/>
</dbReference>
<dbReference type="Pfam" id="PF13472">
    <property type="entry name" value="Lipase_GDSL_2"/>
    <property type="match status" value="1"/>
</dbReference>
<dbReference type="PANTHER" id="PTHR30383:SF24">
    <property type="entry name" value="THIOESTERASE 1_PROTEASE 1_LYSOPHOSPHOLIPASE L1"/>
    <property type="match status" value="1"/>
</dbReference>
<dbReference type="CDD" id="cd01822">
    <property type="entry name" value="Lysophospholipase_L1_like"/>
    <property type="match status" value="1"/>
</dbReference>
<reference evidence="2 3" key="1">
    <citation type="submission" date="2019-02" db="EMBL/GenBank/DDBJ databases">
        <title>Genomic Encyclopedia of Type Strains, Phase IV (KMG-IV): sequencing the most valuable type-strain genomes for metagenomic binning, comparative biology and taxonomic classification.</title>
        <authorList>
            <person name="Goeker M."/>
        </authorList>
    </citation>
    <scope>NUCLEOTIDE SEQUENCE [LARGE SCALE GENOMIC DNA]</scope>
    <source>
        <strain evidence="2 3">DSM 23814</strain>
    </source>
</reference>